<dbReference type="CDD" id="cd02440">
    <property type="entry name" value="AdoMet_MTases"/>
    <property type="match status" value="1"/>
</dbReference>
<protein>
    <submittedName>
        <fullName evidence="2">Lysine methyltransferase</fullName>
    </submittedName>
</protein>
<comment type="caution">
    <text evidence="2">The sequence shown here is derived from an EMBL/GenBank/DDBJ whole genome shotgun (WGS) entry which is preliminary data.</text>
</comment>
<proteinExistence type="predicted"/>
<sequence length="174" mass="18641">MATQDDDDEEDINPNTVLLPDAHNDSEAKSLSKQQKHFLRSINSTIVIRQLPSEGISFQLWPAATIFVSLLDEYRCDLPGKSPLYHAISVSSNGSSSRPLSILELGSGTGIVGIAAAATLGANVTVTDLPHVIPNLQFNADANASILHENGGTVCVAPLRWGHYDDVELIGRVL</sequence>
<dbReference type="Gene3D" id="3.40.50.150">
    <property type="entry name" value="Vaccinia Virus protein VP39"/>
    <property type="match status" value="1"/>
</dbReference>
<dbReference type="GO" id="GO:0032259">
    <property type="term" value="P:methylation"/>
    <property type="evidence" value="ECO:0007669"/>
    <property type="project" value="UniProtKB-KW"/>
</dbReference>
<dbReference type="SUPFAM" id="SSF53335">
    <property type="entry name" value="S-adenosyl-L-methionine-dependent methyltransferases"/>
    <property type="match status" value="1"/>
</dbReference>
<reference evidence="2" key="1">
    <citation type="journal article" date="2023" name="Science">
        <title>Elucidation of the pathway for biosynthesis of saponin adjuvants from the soapbark tree.</title>
        <authorList>
            <person name="Reed J."/>
            <person name="Orme A."/>
            <person name="El-Demerdash A."/>
            <person name="Owen C."/>
            <person name="Martin L.B.B."/>
            <person name="Misra R.C."/>
            <person name="Kikuchi S."/>
            <person name="Rejzek M."/>
            <person name="Martin A.C."/>
            <person name="Harkess A."/>
            <person name="Leebens-Mack J."/>
            <person name="Louveau T."/>
            <person name="Stephenson M.J."/>
            <person name="Osbourn A."/>
        </authorList>
    </citation>
    <scope>NUCLEOTIDE SEQUENCE</scope>
    <source>
        <strain evidence="2">S10</strain>
    </source>
</reference>
<keyword evidence="2" id="KW-0489">Methyltransferase</keyword>
<keyword evidence="3" id="KW-1185">Reference proteome</keyword>
<dbReference type="Proteomes" id="UP001163823">
    <property type="component" value="Chromosome 14"/>
</dbReference>
<evidence type="ECO:0000313" key="2">
    <source>
        <dbReference type="EMBL" id="KAJ7944288.1"/>
    </source>
</evidence>
<evidence type="ECO:0000256" key="1">
    <source>
        <dbReference type="SAM" id="MobiDB-lite"/>
    </source>
</evidence>
<dbReference type="PANTHER" id="PTHR14614">
    <property type="entry name" value="HEPATOCELLULAR CARCINOMA-ASSOCIATED ANTIGEN"/>
    <property type="match status" value="1"/>
</dbReference>
<feature type="region of interest" description="Disordered" evidence="1">
    <location>
        <begin position="1"/>
        <end position="23"/>
    </location>
</feature>
<keyword evidence="2" id="KW-0808">Transferase</keyword>
<name>A0AAD7KR87_QUISA</name>
<gene>
    <name evidence="2" type="ORF">O6P43_033710</name>
</gene>
<dbReference type="GO" id="GO:0008168">
    <property type="term" value="F:methyltransferase activity"/>
    <property type="evidence" value="ECO:0007669"/>
    <property type="project" value="UniProtKB-KW"/>
</dbReference>
<dbReference type="EMBL" id="JARAOO010000014">
    <property type="protein sequence ID" value="KAJ7944288.1"/>
    <property type="molecule type" value="Genomic_DNA"/>
</dbReference>
<dbReference type="KEGG" id="qsa:O6P43_033710"/>
<evidence type="ECO:0000313" key="3">
    <source>
        <dbReference type="Proteomes" id="UP001163823"/>
    </source>
</evidence>
<dbReference type="Pfam" id="PF10294">
    <property type="entry name" value="Methyltransf_16"/>
    <property type="match status" value="1"/>
</dbReference>
<feature type="compositionally biased region" description="Acidic residues" evidence="1">
    <location>
        <begin position="1"/>
        <end position="12"/>
    </location>
</feature>
<dbReference type="PANTHER" id="PTHR14614:SF132">
    <property type="entry name" value="PROTEIN-LYSINE METHYLTRANSFERASE C42C1.13"/>
    <property type="match status" value="1"/>
</dbReference>
<dbReference type="InterPro" id="IPR019410">
    <property type="entry name" value="Methyltransf_16"/>
</dbReference>
<dbReference type="InterPro" id="IPR029063">
    <property type="entry name" value="SAM-dependent_MTases_sf"/>
</dbReference>
<dbReference type="AlphaFoldDB" id="A0AAD7KR87"/>
<organism evidence="2 3">
    <name type="scientific">Quillaja saponaria</name>
    <name type="common">Soap bark tree</name>
    <dbReference type="NCBI Taxonomy" id="32244"/>
    <lineage>
        <taxon>Eukaryota</taxon>
        <taxon>Viridiplantae</taxon>
        <taxon>Streptophyta</taxon>
        <taxon>Embryophyta</taxon>
        <taxon>Tracheophyta</taxon>
        <taxon>Spermatophyta</taxon>
        <taxon>Magnoliopsida</taxon>
        <taxon>eudicotyledons</taxon>
        <taxon>Gunneridae</taxon>
        <taxon>Pentapetalae</taxon>
        <taxon>rosids</taxon>
        <taxon>fabids</taxon>
        <taxon>Fabales</taxon>
        <taxon>Quillajaceae</taxon>
        <taxon>Quillaja</taxon>
    </lineage>
</organism>
<accession>A0AAD7KR87</accession>